<evidence type="ECO:0000313" key="3">
    <source>
        <dbReference type="EMBL" id="TFK18006.1"/>
    </source>
</evidence>
<evidence type="ECO:0000256" key="2">
    <source>
        <dbReference type="SAM" id="SignalP"/>
    </source>
</evidence>
<feature type="compositionally biased region" description="Low complexity" evidence="1">
    <location>
        <begin position="85"/>
        <end position="98"/>
    </location>
</feature>
<dbReference type="AlphaFoldDB" id="A0A5C3KD52"/>
<keyword evidence="4" id="KW-1185">Reference proteome</keyword>
<reference evidence="3 4" key="1">
    <citation type="journal article" date="2019" name="Nat. Ecol. Evol.">
        <title>Megaphylogeny resolves global patterns of mushroom evolution.</title>
        <authorList>
            <person name="Varga T."/>
            <person name="Krizsan K."/>
            <person name="Foldi C."/>
            <person name="Dima B."/>
            <person name="Sanchez-Garcia M."/>
            <person name="Sanchez-Ramirez S."/>
            <person name="Szollosi G.J."/>
            <person name="Szarkandi J.G."/>
            <person name="Papp V."/>
            <person name="Albert L."/>
            <person name="Andreopoulos W."/>
            <person name="Angelini C."/>
            <person name="Antonin V."/>
            <person name="Barry K.W."/>
            <person name="Bougher N.L."/>
            <person name="Buchanan P."/>
            <person name="Buyck B."/>
            <person name="Bense V."/>
            <person name="Catcheside P."/>
            <person name="Chovatia M."/>
            <person name="Cooper J."/>
            <person name="Damon W."/>
            <person name="Desjardin D."/>
            <person name="Finy P."/>
            <person name="Geml J."/>
            <person name="Haridas S."/>
            <person name="Hughes K."/>
            <person name="Justo A."/>
            <person name="Karasinski D."/>
            <person name="Kautmanova I."/>
            <person name="Kiss B."/>
            <person name="Kocsube S."/>
            <person name="Kotiranta H."/>
            <person name="LaButti K.M."/>
            <person name="Lechner B.E."/>
            <person name="Liimatainen K."/>
            <person name="Lipzen A."/>
            <person name="Lukacs Z."/>
            <person name="Mihaltcheva S."/>
            <person name="Morgado L.N."/>
            <person name="Niskanen T."/>
            <person name="Noordeloos M.E."/>
            <person name="Ohm R.A."/>
            <person name="Ortiz-Santana B."/>
            <person name="Ovrebo C."/>
            <person name="Racz N."/>
            <person name="Riley R."/>
            <person name="Savchenko A."/>
            <person name="Shiryaev A."/>
            <person name="Soop K."/>
            <person name="Spirin V."/>
            <person name="Szebenyi C."/>
            <person name="Tomsovsky M."/>
            <person name="Tulloss R.E."/>
            <person name="Uehling J."/>
            <person name="Grigoriev I.V."/>
            <person name="Vagvolgyi C."/>
            <person name="Papp T."/>
            <person name="Martin F.M."/>
            <person name="Miettinen O."/>
            <person name="Hibbett D.S."/>
            <person name="Nagy L.G."/>
        </authorList>
    </citation>
    <scope>NUCLEOTIDE SEQUENCE [LARGE SCALE GENOMIC DNA]</scope>
    <source>
        <strain evidence="3 4">CBS 121175</strain>
    </source>
</reference>
<sequence>MIWRLQCVALIALCVSYITTRSQFTESDPPTGDIPTDIDPPTVTADPPTTTSDPDTFTSDPPSSIPPPPTGTRTPVPSPPPGTLPSPSRSTPRGFPTSSPSPSPTQLPVVDDADTSLSDTETDSNAASLPSNALSFSTTIIRSPNGTTTSIIVLVDTGTPLDRRPSSAPVGPIERISTFPGDDTRARPALPIRKYYRGAGDNEATDAALAREGNPRPDHLPVNNGEEFASGGEERYYGAVAEGNGDEENPSLPAMRERIRLLQQQVTLLRGQSSRPDSMSTPTEEPPPMYSRTLEVQQCRYP</sequence>
<dbReference type="EMBL" id="ML210442">
    <property type="protein sequence ID" value="TFK18006.1"/>
    <property type="molecule type" value="Genomic_DNA"/>
</dbReference>
<feature type="compositionally biased region" description="Pro residues" evidence="1">
    <location>
        <begin position="63"/>
        <end position="84"/>
    </location>
</feature>
<gene>
    <name evidence="3" type="ORF">FA15DRAFT_710291</name>
</gene>
<feature type="region of interest" description="Disordered" evidence="1">
    <location>
        <begin position="23"/>
        <end position="130"/>
    </location>
</feature>
<evidence type="ECO:0000313" key="4">
    <source>
        <dbReference type="Proteomes" id="UP000307440"/>
    </source>
</evidence>
<dbReference type="Proteomes" id="UP000307440">
    <property type="component" value="Unassembled WGS sequence"/>
</dbReference>
<protein>
    <submittedName>
        <fullName evidence="3">Uncharacterized protein</fullName>
    </submittedName>
</protein>
<accession>A0A5C3KD52</accession>
<feature type="region of interest" description="Disordered" evidence="1">
    <location>
        <begin position="267"/>
        <end position="302"/>
    </location>
</feature>
<name>A0A5C3KD52_COPMA</name>
<proteinExistence type="predicted"/>
<feature type="signal peptide" evidence="2">
    <location>
        <begin position="1"/>
        <end position="22"/>
    </location>
</feature>
<organism evidence="3 4">
    <name type="scientific">Coprinopsis marcescibilis</name>
    <name type="common">Agaric fungus</name>
    <name type="synonym">Psathyrella marcescibilis</name>
    <dbReference type="NCBI Taxonomy" id="230819"/>
    <lineage>
        <taxon>Eukaryota</taxon>
        <taxon>Fungi</taxon>
        <taxon>Dikarya</taxon>
        <taxon>Basidiomycota</taxon>
        <taxon>Agaricomycotina</taxon>
        <taxon>Agaricomycetes</taxon>
        <taxon>Agaricomycetidae</taxon>
        <taxon>Agaricales</taxon>
        <taxon>Agaricineae</taxon>
        <taxon>Psathyrellaceae</taxon>
        <taxon>Coprinopsis</taxon>
    </lineage>
</organism>
<feature type="region of interest" description="Disordered" evidence="1">
    <location>
        <begin position="162"/>
        <end position="185"/>
    </location>
</feature>
<feature type="compositionally biased region" description="Polar residues" evidence="1">
    <location>
        <begin position="267"/>
        <end position="283"/>
    </location>
</feature>
<keyword evidence="2" id="KW-0732">Signal</keyword>
<feature type="chain" id="PRO_5022973760" evidence="2">
    <location>
        <begin position="23"/>
        <end position="302"/>
    </location>
</feature>
<evidence type="ECO:0000256" key="1">
    <source>
        <dbReference type="SAM" id="MobiDB-lite"/>
    </source>
</evidence>
<feature type="compositionally biased region" description="Low complexity" evidence="1">
    <location>
        <begin position="27"/>
        <end position="62"/>
    </location>
</feature>